<organism evidence="2 3">
    <name type="scientific">Tessaracoccus lacteus</name>
    <dbReference type="NCBI Taxonomy" id="3041766"/>
    <lineage>
        <taxon>Bacteria</taxon>
        <taxon>Bacillati</taxon>
        <taxon>Actinomycetota</taxon>
        <taxon>Actinomycetes</taxon>
        <taxon>Propionibacteriales</taxon>
        <taxon>Propionibacteriaceae</taxon>
        <taxon>Tessaracoccus</taxon>
    </lineage>
</organism>
<dbReference type="EMBL" id="CP123967">
    <property type="protein sequence ID" value="WGT46494.1"/>
    <property type="molecule type" value="Genomic_DNA"/>
</dbReference>
<evidence type="ECO:0000313" key="2">
    <source>
        <dbReference type="EMBL" id="WGT46494.1"/>
    </source>
</evidence>
<dbReference type="RefSeq" id="WP_281144267.1">
    <property type="nucleotide sequence ID" value="NZ_CP123967.1"/>
</dbReference>
<proteinExistence type="predicted"/>
<keyword evidence="3" id="KW-1185">Reference proteome</keyword>
<feature type="region of interest" description="Disordered" evidence="1">
    <location>
        <begin position="570"/>
        <end position="611"/>
    </location>
</feature>
<name>A0ABY8PVK7_9ACTN</name>
<accession>A0ABY8PVK7</accession>
<protein>
    <recommendedName>
        <fullName evidence="4">DUF222 domain-containing protein</fullName>
    </recommendedName>
</protein>
<evidence type="ECO:0000256" key="1">
    <source>
        <dbReference type="SAM" id="MobiDB-lite"/>
    </source>
</evidence>
<reference evidence="2 3" key="1">
    <citation type="journal article" date="2008" name="Int. J. Syst. Evol. Microbiol.">
        <title>Tessaracoccus flavescens sp. nov., isolated from marine sediment.</title>
        <authorList>
            <person name="Lee D.W."/>
            <person name="Lee S.D."/>
        </authorList>
    </citation>
    <scope>NUCLEOTIDE SEQUENCE [LARGE SCALE GENOMIC DNA]</scope>
    <source>
        <strain evidence="2 3">T21</strain>
    </source>
</reference>
<gene>
    <name evidence="2" type="ORF">QH948_10095</name>
</gene>
<evidence type="ECO:0008006" key="4">
    <source>
        <dbReference type="Google" id="ProtNLM"/>
    </source>
</evidence>
<dbReference type="Proteomes" id="UP001244136">
    <property type="component" value="Chromosome"/>
</dbReference>
<evidence type="ECO:0000313" key="3">
    <source>
        <dbReference type="Proteomes" id="UP001244136"/>
    </source>
</evidence>
<feature type="compositionally biased region" description="Basic and acidic residues" evidence="1">
    <location>
        <begin position="314"/>
        <end position="330"/>
    </location>
</feature>
<feature type="compositionally biased region" description="Acidic residues" evidence="1">
    <location>
        <begin position="333"/>
        <end position="351"/>
    </location>
</feature>
<sequence>MDEAIALEAAEGLRWCARAEREVRARRVAWLCQLAESYHVNQDDVVEALVDAERRIGGSGTPLVSQFLGLEVGPLMGCSEAAALAALADALDLKYRHPELYAAVLGLEVDAYRALAFARKCRPLSEAAAAEVTRRWLRWQSRYSSLAGALELAERIMIEVDAEWAAEQERLARESRGVWLWGTQDGVTNLTGRLDVLDGRFLDAQVARIAELIAPSLPHLNRDQLRARATGILAHPAYALRLLQEAAQQPLIEDAPPEGVSVLQLVPDPGGPVPAPGPEGDPGWFRVLDGVPGEAPRMDPDALEAWVPPQETPEGVRKAAAERGRGRGPIEEPPPEWDPGSEPEPGWEPDPPEYGWIRRPAHFRPVSTQEPPCPPEPDGWSAPCDGSPRGSCGEGAHDPLCGRIVTPAARLRPELGIAVHIHADALGGLTGAARIERAGHITTALLGELLREGLTGDGMRIRVQPVIDLPELPAEDGYVPSRRMRTAIQLAMPTDMFPYSRRSSRNLDIDHTISFDACGGTGQTRLGNLLPASRRPHRGKTAELWGLAQPEPGVAEWTSPLGYRYRVTRDGSGCGNPTTPLGRPGAACGPDGPGESGGHDEAGGPGEALSA</sequence>
<feature type="region of interest" description="Disordered" evidence="1">
    <location>
        <begin position="309"/>
        <end position="352"/>
    </location>
</feature>